<sequence length="44" mass="5007">MTGETPQTRSVEEAYRTPCGKRSPWSGNQQPSFTELFGKDLMKE</sequence>
<name>A0A0C2WAY0_9BACL</name>
<keyword evidence="3" id="KW-1185">Reference proteome</keyword>
<dbReference type="AlphaFoldDB" id="A0A0C2WAY0"/>
<accession>A0A0C2WAY0</accession>
<dbReference type="EMBL" id="JXRQ01000008">
    <property type="protein sequence ID" value="KIL53213.1"/>
    <property type="molecule type" value="Genomic_DNA"/>
</dbReference>
<dbReference type="PATRIC" id="fig|135826.4.peg.192"/>
<evidence type="ECO:0000313" key="2">
    <source>
        <dbReference type="EMBL" id="KIL53213.1"/>
    </source>
</evidence>
<proteinExistence type="predicted"/>
<dbReference type="STRING" id="135826.KP77_01890"/>
<evidence type="ECO:0000256" key="1">
    <source>
        <dbReference type="SAM" id="MobiDB-lite"/>
    </source>
</evidence>
<reference evidence="2 3" key="1">
    <citation type="submission" date="2015-01" db="EMBL/GenBank/DDBJ databases">
        <title>Genome sequence of Jeotgalibacillus alimentarius.</title>
        <authorList>
            <person name="Goh K.M."/>
            <person name="Chan K.-G."/>
            <person name="Yaakop A.S."/>
            <person name="Ee R."/>
            <person name="Gan H.M."/>
            <person name="Chan C.S."/>
        </authorList>
    </citation>
    <scope>NUCLEOTIDE SEQUENCE [LARGE SCALE GENOMIC DNA]</scope>
    <source>
        <strain evidence="2 3">YKJ-13</strain>
    </source>
</reference>
<evidence type="ECO:0000313" key="3">
    <source>
        <dbReference type="Proteomes" id="UP000031950"/>
    </source>
</evidence>
<comment type="caution">
    <text evidence="2">The sequence shown here is derived from an EMBL/GenBank/DDBJ whole genome shotgun (WGS) entry which is preliminary data.</text>
</comment>
<gene>
    <name evidence="2" type="ORF">KP77_01890</name>
</gene>
<feature type="region of interest" description="Disordered" evidence="1">
    <location>
        <begin position="1"/>
        <end position="44"/>
    </location>
</feature>
<dbReference type="Proteomes" id="UP000031950">
    <property type="component" value="Unassembled WGS sequence"/>
</dbReference>
<organism evidence="2 3">
    <name type="scientific">Jeotgalibacillus alimentarius</name>
    <dbReference type="NCBI Taxonomy" id="135826"/>
    <lineage>
        <taxon>Bacteria</taxon>
        <taxon>Bacillati</taxon>
        <taxon>Bacillota</taxon>
        <taxon>Bacilli</taxon>
        <taxon>Bacillales</taxon>
        <taxon>Caryophanaceae</taxon>
        <taxon>Jeotgalibacillus</taxon>
    </lineage>
</organism>
<protein>
    <submittedName>
        <fullName evidence="2">Uncharacterized protein</fullName>
    </submittedName>
</protein>